<dbReference type="Pfam" id="PF00398">
    <property type="entry name" value="RrnaAD"/>
    <property type="match status" value="1"/>
</dbReference>
<protein>
    <submittedName>
        <fullName evidence="5">16S rRNA (Cytosine(1402)-N(4))-methyltransferase</fullName>
        <ecNumber evidence="5">2.1.1.199</ecNumber>
    </submittedName>
</protein>
<dbReference type="GO" id="GO:0003723">
    <property type="term" value="F:RNA binding"/>
    <property type="evidence" value="ECO:0007669"/>
    <property type="project" value="UniProtKB-KW"/>
</dbReference>
<reference evidence="5" key="1">
    <citation type="submission" date="2020-11" db="EMBL/GenBank/DDBJ databases">
        <authorList>
            <person name="Thieme N."/>
            <person name="Liebl W."/>
            <person name="Zverlov V."/>
        </authorList>
    </citation>
    <scope>NUCLEOTIDE SEQUENCE</scope>
    <source>
        <strain evidence="5">NT08</strain>
    </source>
</reference>
<dbReference type="GO" id="GO:0008168">
    <property type="term" value="F:methyltransferase activity"/>
    <property type="evidence" value="ECO:0007669"/>
    <property type="project" value="UniProtKB-KW"/>
</dbReference>
<dbReference type="Gene3D" id="3.40.50.150">
    <property type="entry name" value="Vaccinia Virus protein VP39"/>
    <property type="match status" value="1"/>
</dbReference>
<proteinExistence type="predicted"/>
<evidence type="ECO:0000256" key="2">
    <source>
        <dbReference type="ARBA" id="ARBA00022679"/>
    </source>
</evidence>
<evidence type="ECO:0000256" key="3">
    <source>
        <dbReference type="ARBA" id="ARBA00022691"/>
    </source>
</evidence>
<dbReference type="InterPro" id="IPR029063">
    <property type="entry name" value="SAM-dependent_MTases_sf"/>
</dbReference>
<name>A0A1S8QJX0_CLOBE</name>
<keyword evidence="1 5" id="KW-0489">Methyltransferase</keyword>
<dbReference type="EMBL" id="JADOEF010000001">
    <property type="protein sequence ID" value="MBF7810970.1"/>
    <property type="molecule type" value="Genomic_DNA"/>
</dbReference>
<dbReference type="CDD" id="cd02440">
    <property type="entry name" value="AdoMet_MTases"/>
    <property type="match status" value="1"/>
</dbReference>
<dbReference type="AlphaFoldDB" id="A0A1S8QJX0"/>
<dbReference type="RefSeq" id="WP_012058470.1">
    <property type="nucleotide sequence ID" value="NZ_CP053893.1"/>
</dbReference>
<organism evidence="5 6">
    <name type="scientific">Clostridium beijerinckii</name>
    <name type="common">Clostridium MP</name>
    <dbReference type="NCBI Taxonomy" id="1520"/>
    <lineage>
        <taxon>Bacteria</taxon>
        <taxon>Bacillati</taxon>
        <taxon>Bacillota</taxon>
        <taxon>Clostridia</taxon>
        <taxon>Eubacteriales</taxon>
        <taxon>Clostridiaceae</taxon>
        <taxon>Clostridium</taxon>
    </lineage>
</organism>
<evidence type="ECO:0000313" key="6">
    <source>
        <dbReference type="Proteomes" id="UP000631418"/>
    </source>
</evidence>
<dbReference type="OMA" id="DRYHIQH"/>
<evidence type="ECO:0000313" key="5">
    <source>
        <dbReference type="EMBL" id="MBF7810970.1"/>
    </source>
</evidence>
<dbReference type="GO" id="GO:0032259">
    <property type="term" value="P:methylation"/>
    <property type="evidence" value="ECO:0007669"/>
    <property type="project" value="UniProtKB-KW"/>
</dbReference>
<dbReference type="InterPro" id="IPR001737">
    <property type="entry name" value="KsgA/Erm"/>
</dbReference>
<sequence length="185" mass="21224">MDISNFIKQYIKNPKTVGAVAPSSEKLAHKMVEDINFLNASCIVEYGPGTGVFTEKILDKKKDSTIFIAIEYNEDFYKILKEKFKNRTNFVLINDSAENLKEHLNKYNIDKVDYIVSGLPFASLPDSMSKSILSVTKEILKGHGVFITFQYTLLKIKLFKIYFGKIRRKRVLLNLPPAYVLKCEN</sequence>
<keyword evidence="2 5" id="KW-0808">Transferase</keyword>
<comment type="caution">
    <text evidence="5">The sequence shown here is derived from an EMBL/GenBank/DDBJ whole genome shotgun (WGS) entry which is preliminary data.</text>
</comment>
<dbReference type="EC" id="2.1.1.199" evidence="5"/>
<keyword evidence="3" id="KW-0949">S-adenosyl-L-methionine</keyword>
<dbReference type="SUPFAM" id="SSF53335">
    <property type="entry name" value="S-adenosyl-L-methionine-dependent methyltransferases"/>
    <property type="match status" value="1"/>
</dbReference>
<accession>A0A1S8QJX0</accession>
<evidence type="ECO:0000256" key="1">
    <source>
        <dbReference type="ARBA" id="ARBA00022603"/>
    </source>
</evidence>
<dbReference type="Proteomes" id="UP000631418">
    <property type="component" value="Unassembled WGS sequence"/>
</dbReference>
<gene>
    <name evidence="5" type="primary">mraW</name>
    <name evidence="5" type="ORF">IS491_20350</name>
</gene>
<evidence type="ECO:0000256" key="4">
    <source>
        <dbReference type="ARBA" id="ARBA00022884"/>
    </source>
</evidence>
<keyword evidence="4" id="KW-0694">RNA-binding</keyword>